<comment type="subcellular location">
    <subcellularLocation>
        <location evidence="1">Cell membrane</location>
        <topology evidence="1">Multi-pass membrane protein</topology>
    </subcellularLocation>
</comment>
<feature type="transmembrane region" description="Helical" evidence="6">
    <location>
        <begin position="38"/>
        <end position="58"/>
    </location>
</feature>
<organism evidence="7">
    <name type="scientific">hydrothermal vent metagenome</name>
    <dbReference type="NCBI Taxonomy" id="652676"/>
    <lineage>
        <taxon>unclassified sequences</taxon>
        <taxon>metagenomes</taxon>
        <taxon>ecological metagenomes</taxon>
    </lineage>
</organism>
<feature type="transmembrane region" description="Helical" evidence="6">
    <location>
        <begin position="78"/>
        <end position="105"/>
    </location>
</feature>
<feature type="transmembrane region" description="Helical" evidence="6">
    <location>
        <begin position="12"/>
        <end position="32"/>
    </location>
</feature>
<keyword evidence="2" id="KW-1003">Cell membrane</keyword>
<feature type="transmembrane region" description="Helical" evidence="6">
    <location>
        <begin position="264"/>
        <end position="285"/>
    </location>
</feature>
<evidence type="ECO:0000256" key="3">
    <source>
        <dbReference type="ARBA" id="ARBA00022692"/>
    </source>
</evidence>
<evidence type="ECO:0000256" key="1">
    <source>
        <dbReference type="ARBA" id="ARBA00004651"/>
    </source>
</evidence>
<feature type="transmembrane region" description="Helical" evidence="6">
    <location>
        <begin position="339"/>
        <end position="358"/>
    </location>
</feature>
<dbReference type="PANTHER" id="PTHR42770">
    <property type="entry name" value="AMINO ACID TRANSPORTER-RELATED"/>
    <property type="match status" value="1"/>
</dbReference>
<gene>
    <name evidence="7" type="ORF">MNB_SV-10-979</name>
</gene>
<feature type="transmembrane region" description="Helical" evidence="6">
    <location>
        <begin position="125"/>
        <end position="144"/>
    </location>
</feature>
<evidence type="ECO:0000256" key="5">
    <source>
        <dbReference type="ARBA" id="ARBA00023136"/>
    </source>
</evidence>
<evidence type="ECO:0000256" key="6">
    <source>
        <dbReference type="SAM" id="Phobius"/>
    </source>
</evidence>
<protein>
    <submittedName>
        <fullName evidence="7">Amino acid transporter</fullName>
    </submittedName>
</protein>
<keyword evidence="5 6" id="KW-0472">Membrane</keyword>
<keyword evidence="3 6" id="KW-0812">Transmembrane</keyword>
<dbReference type="PANTHER" id="PTHR42770:SF11">
    <property type="entry name" value="INNER MEMBRANE TRANSPORT PROTEIN YBAT"/>
    <property type="match status" value="1"/>
</dbReference>
<dbReference type="GO" id="GO:0005886">
    <property type="term" value="C:plasma membrane"/>
    <property type="evidence" value="ECO:0007669"/>
    <property type="project" value="UniProtKB-SubCell"/>
</dbReference>
<dbReference type="GO" id="GO:0022857">
    <property type="term" value="F:transmembrane transporter activity"/>
    <property type="evidence" value="ECO:0007669"/>
    <property type="project" value="InterPro"/>
</dbReference>
<evidence type="ECO:0000256" key="4">
    <source>
        <dbReference type="ARBA" id="ARBA00022989"/>
    </source>
</evidence>
<evidence type="ECO:0000313" key="7">
    <source>
        <dbReference type="EMBL" id="SFV58553.1"/>
    </source>
</evidence>
<dbReference type="EMBL" id="FPHL01000017">
    <property type="protein sequence ID" value="SFV58553.1"/>
    <property type="molecule type" value="Genomic_DNA"/>
</dbReference>
<feature type="transmembrane region" description="Helical" evidence="6">
    <location>
        <begin position="222"/>
        <end position="244"/>
    </location>
</feature>
<feature type="transmembrane region" description="Helical" evidence="6">
    <location>
        <begin position="316"/>
        <end position="333"/>
    </location>
</feature>
<name>A0A1W1BYH4_9ZZZZ</name>
<keyword evidence="4 6" id="KW-1133">Transmembrane helix</keyword>
<evidence type="ECO:0000256" key="2">
    <source>
        <dbReference type="ARBA" id="ARBA00022475"/>
    </source>
</evidence>
<proteinExistence type="predicted"/>
<feature type="transmembrane region" description="Helical" evidence="6">
    <location>
        <begin position="183"/>
        <end position="201"/>
    </location>
</feature>
<dbReference type="InterPro" id="IPR002293">
    <property type="entry name" value="AA/rel_permease1"/>
</dbReference>
<sequence length="443" mass="47420">MEQKKIGFIEVFSIGVGGMVGGGIFAVLGLTIDLAKGAAPIAFFIAGFIALVTAYSYVKLSLRYPSEGGSIEFIVQAFGNGLFSSIINNLLLISYVIMLALYAYAFGSYGSALITGTDVVWIHKALAAGVILVFMLINLLGAFMTGRTEDVMVFIKLAILIVFAAVGTASIDMTHMAPQQWMPMPSVITGGLIIFLAYEGFELIANTARDVKNPEKTLPWAYYSAVIFVIILYVWIAAVTVGNLTFAEAKTAQDYVLAVAAEPFFGKAGFIIIGIAALLSTASAINATLYGGGRTSYLVARYGELPSRFEKKFKNGYEGMIIIALLGVIFATSFDLDNISVAGSIGFLVVFSLVNVANFKLYRETGGNRFISGGGALLGISATAVLIGHNLIHSPKSLMTSGIVIFAVSVFSLTYYSLKKKRLAPYIDKDLEKEEVLGSKKVN</sequence>
<dbReference type="Pfam" id="PF13520">
    <property type="entry name" value="AA_permease_2"/>
    <property type="match status" value="1"/>
</dbReference>
<feature type="transmembrane region" description="Helical" evidence="6">
    <location>
        <begin position="398"/>
        <end position="418"/>
    </location>
</feature>
<accession>A0A1W1BYH4</accession>
<dbReference type="AlphaFoldDB" id="A0A1W1BYH4"/>
<feature type="transmembrane region" description="Helical" evidence="6">
    <location>
        <begin position="151"/>
        <end position="171"/>
    </location>
</feature>
<dbReference type="PIRSF" id="PIRSF006060">
    <property type="entry name" value="AA_transporter"/>
    <property type="match status" value="1"/>
</dbReference>
<reference evidence="7" key="1">
    <citation type="submission" date="2016-10" db="EMBL/GenBank/DDBJ databases">
        <authorList>
            <person name="de Groot N.N."/>
        </authorList>
    </citation>
    <scope>NUCLEOTIDE SEQUENCE</scope>
</reference>
<dbReference type="InterPro" id="IPR050367">
    <property type="entry name" value="APC_superfamily"/>
</dbReference>
<feature type="transmembrane region" description="Helical" evidence="6">
    <location>
        <begin position="370"/>
        <end position="392"/>
    </location>
</feature>
<dbReference type="Gene3D" id="1.20.1740.10">
    <property type="entry name" value="Amino acid/polyamine transporter I"/>
    <property type="match status" value="1"/>
</dbReference>